<dbReference type="Proteomes" id="UP001287282">
    <property type="component" value="Unassembled WGS sequence"/>
</dbReference>
<protein>
    <submittedName>
        <fullName evidence="1">DUF3888 domain-containing protein</fullName>
    </submittedName>
</protein>
<reference evidence="1 2" key="1">
    <citation type="submission" date="2023-10" db="EMBL/GenBank/DDBJ databases">
        <title>Screening of Alkalihalobacillus lindianensis BZ-TG-R113 and Its Alleviation of Salt Stress on Rapeseed Growth.</title>
        <authorList>
            <person name="Zhao B."/>
            <person name="Guo T."/>
        </authorList>
    </citation>
    <scope>NUCLEOTIDE SEQUENCE [LARGE SCALE GENOMIC DNA]</scope>
    <source>
        <strain evidence="1 2">BZ-TG-R113</strain>
    </source>
</reference>
<keyword evidence="2" id="KW-1185">Reference proteome</keyword>
<gene>
    <name evidence="1" type="ORF">RYX56_18445</name>
</gene>
<dbReference type="EMBL" id="JAWJBA010000008">
    <property type="protein sequence ID" value="MDV2686351.1"/>
    <property type="molecule type" value="Genomic_DNA"/>
</dbReference>
<dbReference type="InterPro" id="IPR024984">
    <property type="entry name" value="DUF3888"/>
</dbReference>
<dbReference type="RefSeq" id="WP_317123515.1">
    <property type="nucleotide sequence ID" value="NZ_JAWJBA010000008.1"/>
</dbReference>
<proteinExistence type="predicted"/>
<accession>A0ABU3XEN0</accession>
<organism evidence="1 2">
    <name type="scientific">Alkalihalophilus lindianensis</name>
    <dbReference type="NCBI Taxonomy" id="1630542"/>
    <lineage>
        <taxon>Bacteria</taxon>
        <taxon>Bacillati</taxon>
        <taxon>Bacillota</taxon>
        <taxon>Bacilli</taxon>
        <taxon>Bacillales</taxon>
        <taxon>Bacillaceae</taxon>
        <taxon>Alkalihalophilus</taxon>
    </lineage>
</organism>
<sequence>MKKKISILILLTVILIPFPSLGEAQRLEYDSTELKVQDLMMLLVLDSVAIPINEYYSDFLKENPVVYPYEIELKQIERMEGFRSFHFVITLEVTPVIGPHIAVGRDGVTLEVSPVLPETIKVLTYEHLETYELPAKWRHVIKKPKIS</sequence>
<evidence type="ECO:0000313" key="2">
    <source>
        <dbReference type="Proteomes" id="UP001287282"/>
    </source>
</evidence>
<comment type="caution">
    <text evidence="1">The sequence shown here is derived from an EMBL/GenBank/DDBJ whole genome shotgun (WGS) entry which is preliminary data.</text>
</comment>
<name>A0ABU3XEN0_9BACI</name>
<evidence type="ECO:0000313" key="1">
    <source>
        <dbReference type="EMBL" id="MDV2686351.1"/>
    </source>
</evidence>
<dbReference type="Pfam" id="PF13027">
    <property type="entry name" value="DUF3888"/>
    <property type="match status" value="1"/>
</dbReference>